<feature type="region of interest" description="Disordered" evidence="1">
    <location>
        <begin position="40"/>
        <end position="142"/>
    </location>
</feature>
<proteinExistence type="predicted"/>
<dbReference type="AlphaFoldDB" id="A0A9D4JX99"/>
<feature type="compositionally biased region" description="Polar residues" evidence="1">
    <location>
        <begin position="84"/>
        <end position="95"/>
    </location>
</feature>
<reference evidence="2" key="1">
    <citation type="journal article" date="2019" name="bioRxiv">
        <title>The Genome of the Zebra Mussel, Dreissena polymorpha: A Resource for Invasive Species Research.</title>
        <authorList>
            <person name="McCartney M.A."/>
            <person name="Auch B."/>
            <person name="Kono T."/>
            <person name="Mallez S."/>
            <person name="Zhang Y."/>
            <person name="Obille A."/>
            <person name="Becker A."/>
            <person name="Abrahante J.E."/>
            <person name="Garbe J."/>
            <person name="Badalamenti J.P."/>
            <person name="Herman A."/>
            <person name="Mangelson H."/>
            <person name="Liachko I."/>
            <person name="Sullivan S."/>
            <person name="Sone E.D."/>
            <person name="Koren S."/>
            <person name="Silverstein K.A.T."/>
            <person name="Beckman K.B."/>
            <person name="Gohl D.M."/>
        </authorList>
    </citation>
    <scope>NUCLEOTIDE SEQUENCE</scope>
    <source>
        <strain evidence="2">Duluth1</strain>
        <tissue evidence="2">Whole animal</tissue>
    </source>
</reference>
<keyword evidence="3" id="KW-1185">Reference proteome</keyword>
<sequence length="154" mass="16531">MFYQEHKEERLANQTLRKMVEAINKGVPVSVRGNRVVLTNFSRGGSEGNNAPYNGSQSATSAHSDASSGSSGNSSDGGLYSAPTRVNGNWNQTGNRGRGESGQNRGHGQGRGQGWGNQGHGQQGQHFNRGQGNRGGRFNGQRPYVRLGFWNING</sequence>
<gene>
    <name evidence="2" type="ORF">DPMN_130092</name>
</gene>
<accession>A0A9D4JX99</accession>
<feature type="compositionally biased region" description="Gly residues" evidence="1">
    <location>
        <begin position="105"/>
        <end position="122"/>
    </location>
</feature>
<feature type="compositionally biased region" description="Polar residues" evidence="1">
    <location>
        <begin position="40"/>
        <end position="55"/>
    </location>
</feature>
<organism evidence="2 3">
    <name type="scientific">Dreissena polymorpha</name>
    <name type="common">Zebra mussel</name>
    <name type="synonym">Mytilus polymorpha</name>
    <dbReference type="NCBI Taxonomy" id="45954"/>
    <lineage>
        <taxon>Eukaryota</taxon>
        <taxon>Metazoa</taxon>
        <taxon>Spiralia</taxon>
        <taxon>Lophotrochozoa</taxon>
        <taxon>Mollusca</taxon>
        <taxon>Bivalvia</taxon>
        <taxon>Autobranchia</taxon>
        <taxon>Heteroconchia</taxon>
        <taxon>Euheterodonta</taxon>
        <taxon>Imparidentia</taxon>
        <taxon>Neoheterodontei</taxon>
        <taxon>Myida</taxon>
        <taxon>Dreissenoidea</taxon>
        <taxon>Dreissenidae</taxon>
        <taxon>Dreissena</taxon>
    </lineage>
</organism>
<feature type="compositionally biased region" description="Low complexity" evidence="1">
    <location>
        <begin position="56"/>
        <end position="81"/>
    </location>
</feature>
<dbReference type="Proteomes" id="UP000828390">
    <property type="component" value="Unassembled WGS sequence"/>
</dbReference>
<reference evidence="2" key="2">
    <citation type="submission" date="2020-11" db="EMBL/GenBank/DDBJ databases">
        <authorList>
            <person name="McCartney M.A."/>
            <person name="Auch B."/>
            <person name="Kono T."/>
            <person name="Mallez S."/>
            <person name="Becker A."/>
            <person name="Gohl D.M."/>
            <person name="Silverstein K.A.T."/>
            <person name="Koren S."/>
            <person name="Bechman K.B."/>
            <person name="Herman A."/>
            <person name="Abrahante J.E."/>
            <person name="Garbe J."/>
        </authorList>
    </citation>
    <scope>NUCLEOTIDE SEQUENCE</scope>
    <source>
        <strain evidence="2">Duluth1</strain>
        <tissue evidence="2">Whole animal</tissue>
    </source>
</reference>
<comment type="caution">
    <text evidence="2">The sequence shown here is derived from an EMBL/GenBank/DDBJ whole genome shotgun (WGS) entry which is preliminary data.</text>
</comment>
<name>A0A9D4JX99_DREPO</name>
<dbReference type="EMBL" id="JAIWYP010000005">
    <property type="protein sequence ID" value="KAH3828140.1"/>
    <property type="molecule type" value="Genomic_DNA"/>
</dbReference>
<evidence type="ECO:0000313" key="2">
    <source>
        <dbReference type="EMBL" id="KAH3828140.1"/>
    </source>
</evidence>
<evidence type="ECO:0000256" key="1">
    <source>
        <dbReference type="SAM" id="MobiDB-lite"/>
    </source>
</evidence>
<protein>
    <submittedName>
        <fullName evidence="2">Uncharacterized protein</fullName>
    </submittedName>
</protein>
<evidence type="ECO:0000313" key="3">
    <source>
        <dbReference type="Proteomes" id="UP000828390"/>
    </source>
</evidence>